<dbReference type="EMBL" id="BJNY01000001">
    <property type="protein sequence ID" value="GED04805.1"/>
    <property type="molecule type" value="Genomic_DNA"/>
</dbReference>
<comment type="caution">
    <text evidence="1">The sequence shown here is derived from an EMBL/GenBank/DDBJ whole genome shotgun (WGS) entry which is preliminary data.</text>
</comment>
<evidence type="ECO:0008006" key="3">
    <source>
        <dbReference type="Google" id="ProtNLM"/>
    </source>
</evidence>
<gene>
    <name evidence="1" type="ORF">AUR04nite_03370</name>
</gene>
<evidence type="ECO:0000313" key="1">
    <source>
        <dbReference type="EMBL" id="GED04805.1"/>
    </source>
</evidence>
<evidence type="ECO:0000313" key="2">
    <source>
        <dbReference type="Proteomes" id="UP000316612"/>
    </source>
</evidence>
<dbReference type="Pfam" id="PF06224">
    <property type="entry name" value="AlkZ-like"/>
    <property type="match status" value="1"/>
</dbReference>
<dbReference type="RefSeq" id="WP_141361285.1">
    <property type="nucleotide sequence ID" value="NZ_BAAAJL010000007.1"/>
</dbReference>
<accession>A0A4Y4DME2</accession>
<sequence>MTSRNEVSGLLQWRMRSQLLIEPAGTISAAVSRMLAVQSQDLAAGRYAVAQRASKQCTRAEVDAEFNAGAIVRAWTMRGTLHICAAEDFHWLIAATRERTVAALASQRGKLGITATDSGRAEKIIGEHLQEHGCASRSELLRQLADHGVNVEAQRGYHLLMAAVLDGLMCLGPVPAASGLSAQNFVLADAWIKHPRTVAYPIQELVMRYLGGHAPASARDIAWYTGQTLTSIRQAIAQLGDQLAAAAHNERGEELYAAASQTELWEAQKQHSLGQLPLRLLGPFDEYYLSYADRSPVADDAVRSQIGPGSNGMVKAFWLRQGRAAGPWNADAAPTDRLGAALHQRYLGFRT</sequence>
<dbReference type="AlphaFoldDB" id="A0A4Y4DME2"/>
<name>A0A4Y4DME2_GLUUR</name>
<organism evidence="1 2">
    <name type="scientific">Glutamicibacter uratoxydans</name>
    <name type="common">Arthrobacter uratoxydans</name>
    <dbReference type="NCBI Taxonomy" id="43667"/>
    <lineage>
        <taxon>Bacteria</taxon>
        <taxon>Bacillati</taxon>
        <taxon>Actinomycetota</taxon>
        <taxon>Actinomycetes</taxon>
        <taxon>Micrococcales</taxon>
        <taxon>Micrococcaceae</taxon>
        <taxon>Glutamicibacter</taxon>
    </lineage>
</organism>
<dbReference type="PANTHER" id="PTHR38479">
    <property type="entry name" value="LMO0824 PROTEIN"/>
    <property type="match status" value="1"/>
</dbReference>
<dbReference type="Proteomes" id="UP000316612">
    <property type="component" value="Unassembled WGS sequence"/>
</dbReference>
<dbReference type="OrthoDB" id="9148135at2"/>
<protein>
    <recommendedName>
        <fullName evidence="3">Winged helix DNA-binding domain-containing protein</fullName>
    </recommendedName>
</protein>
<dbReference type="InterPro" id="IPR009351">
    <property type="entry name" value="AlkZ-like"/>
</dbReference>
<reference evidence="1 2" key="1">
    <citation type="submission" date="2019-06" db="EMBL/GenBank/DDBJ databases">
        <title>Whole genome shotgun sequence of Glutamicibacter uratoxydans NBRC 15515.</title>
        <authorList>
            <person name="Hosoyama A."/>
            <person name="Uohara A."/>
            <person name="Ohji S."/>
            <person name="Ichikawa N."/>
        </authorList>
    </citation>
    <scope>NUCLEOTIDE SEQUENCE [LARGE SCALE GENOMIC DNA]</scope>
    <source>
        <strain evidence="1 2">NBRC 15515</strain>
    </source>
</reference>
<dbReference type="PANTHER" id="PTHR38479:SF2">
    <property type="entry name" value="WINGED HELIX DNA-BINDING DOMAIN-CONTAINING PROTEIN"/>
    <property type="match status" value="1"/>
</dbReference>
<proteinExistence type="predicted"/>
<keyword evidence="2" id="KW-1185">Reference proteome</keyword>